<dbReference type="InterPro" id="IPR043129">
    <property type="entry name" value="ATPase_NBD"/>
</dbReference>
<comment type="similarity">
    <text evidence="6">Belongs to the FtsA/MreB family.</text>
</comment>
<dbReference type="Proteomes" id="UP000250003">
    <property type="component" value="Chromosome"/>
</dbReference>
<protein>
    <submittedName>
        <fullName evidence="7">Rod shape-determining protein</fullName>
    </submittedName>
</protein>
<keyword evidence="3" id="KW-0547">Nucleotide-binding</keyword>
<proteinExistence type="inferred from homology"/>
<evidence type="ECO:0000256" key="4">
    <source>
        <dbReference type="ARBA" id="ARBA00022840"/>
    </source>
</evidence>
<gene>
    <name evidence="7" type="ORF">DQQ01_09070</name>
</gene>
<dbReference type="GO" id="GO:0008360">
    <property type="term" value="P:regulation of cell shape"/>
    <property type="evidence" value="ECO:0007669"/>
    <property type="project" value="UniProtKB-KW"/>
</dbReference>
<evidence type="ECO:0000256" key="1">
    <source>
        <dbReference type="ARBA" id="ARBA00004496"/>
    </source>
</evidence>
<evidence type="ECO:0000313" key="7">
    <source>
        <dbReference type="EMBL" id="AWY98272.1"/>
    </source>
</evidence>
<dbReference type="PRINTS" id="PR01652">
    <property type="entry name" value="SHAPEPROTEIN"/>
</dbReference>
<dbReference type="KEGG" id="blau:DQQ01_09070"/>
<dbReference type="PANTHER" id="PTHR42749">
    <property type="entry name" value="CELL SHAPE-DETERMINING PROTEIN MREB"/>
    <property type="match status" value="1"/>
</dbReference>
<organism evidence="7 8">
    <name type="scientific">Blautia argi</name>
    <dbReference type="NCBI Taxonomy" id="1912897"/>
    <lineage>
        <taxon>Bacteria</taxon>
        <taxon>Bacillati</taxon>
        <taxon>Bacillota</taxon>
        <taxon>Clostridia</taxon>
        <taxon>Lachnospirales</taxon>
        <taxon>Lachnospiraceae</taxon>
        <taxon>Blautia</taxon>
    </lineage>
</organism>
<dbReference type="OrthoDB" id="9768127at2"/>
<reference evidence="8" key="1">
    <citation type="submission" date="2018-06" db="EMBL/GenBank/DDBJ databases">
        <title>Description of Blautia argi sp. nov., a new anaerobic isolated from dog feces.</title>
        <authorList>
            <person name="Chang Y.-H."/>
            <person name="Paek J."/>
            <person name="Shin Y."/>
        </authorList>
    </citation>
    <scope>NUCLEOTIDE SEQUENCE [LARGE SCALE GENOMIC DNA]</scope>
    <source>
        <strain evidence="8">KCTC 15426</strain>
    </source>
</reference>
<dbReference type="GO" id="GO:0005737">
    <property type="term" value="C:cytoplasm"/>
    <property type="evidence" value="ECO:0007669"/>
    <property type="project" value="UniProtKB-SubCell"/>
</dbReference>
<evidence type="ECO:0000313" key="8">
    <source>
        <dbReference type="Proteomes" id="UP000250003"/>
    </source>
</evidence>
<dbReference type="PANTHER" id="PTHR42749:SF1">
    <property type="entry name" value="CELL SHAPE-DETERMINING PROTEIN MREB"/>
    <property type="match status" value="1"/>
</dbReference>
<evidence type="ECO:0000256" key="2">
    <source>
        <dbReference type="ARBA" id="ARBA00022490"/>
    </source>
</evidence>
<comment type="subcellular location">
    <subcellularLocation>
        <location evidence="1">Cytoplasm</location>
    </subcellularLocation>
</comment>
<evidence type="ECO:0000256" key="3">
    <source>
        <dbReference type="ARBA" id="ARBA00022741"/>
    </source>
</evidence>
<keyword evidence="5" id="KW-0133">Cell shape</keyword>
<dbReference type="Gene3D" id="3.30.420.40">
    <property type="match status" value="3"/>
</dbReference>
<keyword evidence="8" id="KW-1185">Reference proteome</keyword>
<evidence type="ECO:0000256" key="6">
    <source>
        <dbReference type="ARBA" id="ARBA00023458"/>
    </source>
</evidence>
<accession>A0A2Z4UB71</accession>
<dbReference type="SUPFAM" id="SSF53067">
    <property type="entry name" value="Actin-like ATPase domain"/>
    <property type="match status" value="2"/>
</dbReference>
<dbReference type="AlphaFoldDB" id="A0A2Z4UB71"/>
<dbReference type="GO" id="GO:0005524">
    <property type="term" value="F:ATP binding"/>
    <property type="evidence" value="ECO:0007669"/>
    <property type="project" value="UniProtKB-KW"/>
</dbReference>
<dbReference type="GO" id="GO:0000902">
    <property type="term" value="P:cell morphogenesis"/>
    <property type="evidence" value="ECO:0007669"/>
    <property type="project" value="InterPro"/>
</dbReference>
<dbReference type="InterPro" id="IPR004753">
    <property type="entry name" value="MreB"/>
</dbReference>
<sequence>MPLHKTFGVDLGTSTVKIYSQDQDTVLTEKNMIAIRNQKQILAVGNEAYGIFEKNPSNVSVISPMAYGKIADVTHTEMVLQALLDKINAGNVFSNILYLAVPSDLSEIEQRAYYTIGNSNRKNNIYMVNKTIADAVALGIPINHTKGSMIVNIGAQSTEISVIEKGRVVLSKIVEIGGKQLNEAIVNEVRKQYNLYIGNRTARRLKFSLAYLKEDIREARKIVGVDSLSGLPREGIIPSDMIYETILGPIRSICEEIKFFLERTPPQIYQNIQEQGIFLAGGTARIPDMDWFLSQATGEKVRLSGYYELCTIYGLKEIIGNRTLQKWVR</sequence>
<dbReference type="Pfam" id="PF06723">
    <property type="entry name" value="MreB_Mbl"/>
    <property type="match status" value="1"/>
</dbReference>
<keyword evidence="4" id="KW-0067">ATP-binding</keyword>
<dbReference type="EMBL" id="CP030280">
    <property type="protein sequence ID" value="AWY98272.1"/>
    <property type="molecule type" value="Genomic_DNA"/>
</dbReference>
<dbReference type="InterPro" id="IPR056546">
    <property type="entry name" value="MreB_MamK-like"/>
</dbReference>
<dbReference type="RefSeq" id="WP_111919761.1">
    <property type="nucleotide sequence ID" value="NZ_CP030280.1"/>
</dbReference>
<evidence type="ECO:0000256" key="5">
    <source>
        <dbReference type="ARBA" id="ARBA00022960"/>
    </source>
</evidence>
<name>A0A2Z4UB71_9FIRM</name>
<keyword evidence="2" id="KW-0963">Cytoplasm</keyword>